<dbReference type="GO" id="GO:0005743">
    <property type="term" value="C:mitochondrial inner membrane"/>
    <property type="evidence" value="ECO:0007669"/>
    <property type="project" value="TreeGrafter"/>
</dbReference>
<dbReference type="PROSITE" id="PS50929">
    <property type="entry name" value="ABC_TM1F"/>
    <property type="match status" value="1"/>
</dbReference>
<dbReference type="AlphaFoldDB" id="A0A6H5GFS7"/>
<dbReference type="PANTHER" id="PTHR24221:SF402">
    <property type="entry name" value="IRON-SULFUR CLUSTERS TRANSPORTER ABCB7, MITOCHONDRIAL"/>
    <property type="match status" value="1"/>
</dbReference>
<evidence type="ECO:0000256" key="10">
    <source>
        <dbReference type="ARBA" id="ARBA00042945"/>
    </source>
</evidence>
<keyword evidence="6 12" id="KW-1133">Transmembrane helix</keyword>
<dbReference type="InterPro" id="IPR003439">
    <property type="entry name" value="ABC_transporter-like_ATP-bd"/>
</dbReference>
<dbReference type="Gene3D" id="3.40.50.300">
    <property type="entry name" value="P-loop containing nucleotide triphosphate hydrolases"/>
    <property type="match status" value="1"/>
</dbReference>
<evidence type="ECO:0000259" key="14">
    <source>
        <dbReference type="PROSITE" id="PS50929"/>
    </source>
</evidence>
<keyword evidence="5" id="KW-0067">ATP-binding</keyword>
<dbReference type="GO" id="GO:0140359">
    <property type="term" value="F:ABC-type transporter activity"/>
    <property type="evidence" value="ECO:0007669"/>
    <property type="project" value="InterPro"/>
</dbReference>
<dbReference type="GO" id="GO:0005524">
    <property type="term" value="F:ATP binding"/>
    <property type="evidence" value="ECO:0007669"/>
    <property type="project" value="UniProtKB-KW"/>
</dbReference>
<dbReference type="SUPFAM" id="SSF52540">
    <property type="entry name" value="P-loop containing nucleoside triphosphate hydrolases"/>
    <property type="match status" value="1"/>
</dbReference>
<evidence type="ECO:0000256" key="12">
    <source>
        <dbReference type="SAM" id="Phobius"/>
    </source>
</evidence>
<keyword evidence="2" id="KW-0813">Transport</keyword>
<dbReference type="InterPro" id="IPR039421">
    <property type="entry name" value="Type_1_exporter"/>
</dbReference>
<dbReference type="OrthoDB" id="6500128at2759"/>
<dbReference type="Pfam" id="PF00664">
    <property type="entry name" value="ABC_membrane"/>
    <property type="match status" value="1"/>
</dbReference>
<evidence type="ECO:0000256" key="6">
    <source>
        <dbReference type="ARBA" id="ARBA00022989"/>
    </source>
</evidence>
<evidence type="ECO:0000256" key="8">
    <source>
        <dbReference type="ARBA" id="ARBA00024363"/>
    </source>
</evidence>
<dbReference type="PROSITE" id="PS00211">
    <property type="entry name" value="ABC_TRANSPORTER_1"/>
    <property type="match status" value="1"/>
</dbReference>
<dbReference type="InterPro" id="IPR017871">
    <property type="entry name" value="ABC_transporter-like_CS"/>
</dbReference>
<name>A0A6H5GFS7_9HEMI</name>
<evidence type="ECO:0000256" key="3">
    <source>
        <dbReference type="ARBA" id="ARBA00022692"/>
    </source>
</evidence>
<dbReference type="FunFam" id="3.40.50.300:FF:000287">
    <property type="entry name" value="Multidrug ABC transporter ATP-binding protein"/>
    <property type="match status" value="1"/>
</dbReference>
<dbReference type="PROSITE" id="PS50893">
    <property type="entry name" value="ABC_TRANSPORTER_2"/>
    <property type="match status" value="1"/>
</dbReference>
<gene>
    <name evidence="15" type="ORF">NTEN_LOCUS8104</name>
</gene>
<evidence type="ECO:0000259" key="13">
    <source>
        <dbReference type="PROSITE" id="PS50893"/>
    </source>
</evidence>
<dbReference type="Pfam" id="PF00005">
    <property type="entry name" value="ABC_tran"/>
    <property type="match status" value="1"/>
</dbReference>
<reference evidence="15 16" key="1">
    <citation type="submission" date="2020-02" db="EMBL/GenBank/DDBJ databases">
        <authorList>
            <person name="Ferguson B K."/>
        </authorList>
    </citation>
    <scope>NUCLEOTIDE SEQUENCE [LARGE SCALE GENOMIC DNA]</scope>
</reference>
<feature type="domain" description="ABC transporter" evidence="13">
    <location>
        <begin position="249"/>
        <end position="483"/>
    </location>
</feature>
<comment type="similarity">
    <text evidence="8">Belongs to the ABC transporter superfamily. ABCB family. Heavy Metal importer (TC 3.A.1.210) subfamily.</text>
</comment>
<dbReference type="Gene3D" id="1.20.1560.10">
    <property type="entry name" value="ABC transporter type 1, transmembrane domain"/>
    <property type="match status" value="1"/>
</dbReference>
<comment type="catalytic activity">
    <reaction evidence="11">
        <text>(glutathione)4[2Fe(III)-2S] cluster(in) + ATP + H2O = (glutathione)4[2Fe(III)-2S] cluster(out) + ADP + phosphate + H(+)</text>
        <dbReference type="Rhea" id="RHEA:67028"/>
        <dbReference type="ChEBI" id="CHEBI:15377"/>
        <dbReference type="ChEBI" id="CHEBI:15378"/>
        <dbReference type="ChEBI" id="CHEBI:30616"/>
        <dbReference type="ChEBI" id="CHEBI:43474"/>
        <dbReference type="ChEBI" id="CHEBI:167627"/>
        <dbReference type="ChEBI" id="CHEBI:456216"/>
    </reaction>
    <physiologicalReaction direction="left-to-right" evidence="11">
        <dbReference type="Rhea" id="RHEA:67029"/>
    </physiologicalReaction>
</comment>
<accession>A0A6H5GFS7</accession>
<evidence type="ECO:0000256" key="9">
    <source>
        <dbReference type="ARBA" id="ARBA00041016"/>
    </source>
</evidence>
<evidence type="ECO:0000256" key="1">
    <source>
        <dbReference type="ARBA" id="ARBA00004225"/>
    </source>
</evidence>
<proteinExistence type="inferred from homology"/>
<evidence type="ECO:0000256" key="11">
    <source>
        <dbReference type="ARBA" id="ARBA00048046"/>
    </source>
</evidence>
<comment type="subcellular location">
    <subcellularLocation>
        <location evidence="1">Mitochondrion membrane</location>
        <topology evidence="1">Multi-pass membrane protein</topology>
    </subcellularLocation>
</comment>
<dbReference type="InterPro" id="IPR027417">
    <property type="entry name" value="P-loop_NTPase"/>
</dbReference>
<feature type="transmembrane region" description="Helical" evidence="12">
    <location>
        <begin position="151"/>
        <end position="173"/>
    </location>
</feature>
<dbReference type="PANTHER" id="PTHR24221">
    <property type="entry name" value="ATP-BINDING CASSETTE SUB-FAMILY B"/>
    <property type="match status" value="1"/>
</dbReference>
<keyword evidence="16" id="KW-1185">Reference proteome</keyword>
<dbReference type="EMBL" id="CADCXU010011989">
    <property type="protein sequence ID" value="CAB0002317.1"/>
    <property type="molecule type" value="Genomic_DNA"/>
</dbReference>
<dbReference type="Proteomes" id="UP000479000">
    <property type="component" value="Unassembled WGS sequence"/>
</dbReference>
<evidence type="ECO:0000313" key="16">
    <source>
        <dbReference type="Proteomes" id="UP000479000"/>
    </source>
</evidence>
<dbReference type="InterPro" id="IPR036640">
    <property type="entry name" value="ABC1_TM_sf"/>
</dbReference>
<keyword evidence="4" id="KW-0547">Nucleotide-binding</keyword>
<dbReference type="GO" id="GO:0016887">
    <property type="term" value="F:ATP hydrolysis activity"/>
    <property type="evidence" value="ECO:0007669"/>
    <property type="project" value="InterPro"/>
</dbReference>
<dbReference type="SMART" id="SM00382">
    <property type="entry name" value="AAA"/>
    <property type="match status" value="1"/>
</dbReference>
<feature type="domain" description="ABC transmembrane type-1" evidence="14">
    <location>
        <begin position="123"/>
        <end position="213"/>
    </location>
</feature>
<dbReference type="GO" id="GO:0006879">
    <property type="term" value="P:intracellular iron ion homeostasis"/>
    <property type="evidence" value="ECO:0007669"/>
    <property type="project" value="TreeGrafter"/>
</dbReference>
<evidence type="ECO:0000313" key="15">
    <source>
        <dbReference type="EMBL" id="CAB0002317.1"/>
    </source>
</evidence>
<sequence>MVLTWLWRHCSQLLPVPVCTDFDTNNAQKLALIRPMGILVPANETKLYSSMCYEPIRHSEAFKRHKEQKNLLLSSADSPKLSTATTSTFFLLKETKRANSVPKYFWPKWFGATGCNSEVRIYFNNERHELMRYDRALQKYQKASLKTTTSLALLNFGQNAIFSGALALAMYLVAKGVMQGTMTVGDMVMVNGLLFQLSIPLNFLGSVYREVRQAFIDMQTMFTLMKREPAIKNSASTVPLVIEESNSTIEFKNVYFQYTPGKPIFKDLSFTIPAGKKIAIVGGSGSGKSTITRLLYRFYEPDSGEILIGGTNIKDLDLNNLRKSIAIVPQDSVLFHDTLLYNLKYGNLEKSDEEAIEVAKLANLDWAVQSWPLKYETQVGERGLKLSGGEKQRVAIARAMLKGSPILIFDEATSSLDSITENQILDALDVATLNKTSVCIAHRLSTIMDADEILVLENGSLKERGSHCELLSDPSSMYYKMWNMQHHARKPEMNQ</sequence>
<dbReference type="SUPFAM" id="SSF90123">
    <property type="entry name" value="ABC transporter transmembrane region"/>
    <property type="match status" value="1"/>
</dbReference>
<evidence type="ECO:0000256" key="4">
    <source>
        <dbReference type="ARBA" id="ARBA00022741"/>
    </source>
</evidence>
<dbReference type="InterPro" id="IPR003593">
    <property type="entry name" value="AAA+_ATPase"/>
</dbReference>
<dbReference type="InterPro" id="IPR011527">
    <property type="entry name" value="ABC1_TM_dom"/>
</dbReference>
<evidence type="ECO:0000256" key="5">
    <source>
        <dbReference type="ARBA" id="ARBA00022840"/>
    </source>
</evidence>
<keyword evidence="3 12" id="KW-0812">Transmembrane</keyword>
<protein>
    <recommendedName>
        <fullName evidence="9">Iron-sulfur clusters transporter ABCB7, mitochondrial</fullName>
    </recommendedName>
    <alternativeName>
        <fullName evidence="10">ATP-binding cassette sub-family B member 7, mitochondrial</fullName>
    </alternativeName>
</protein>
<evidence type="ECO:0000256" key="7">
    <source>
        <dbReference type="ARBA" id="ARBA00023136"/>
    </source>
</evidence>
<organism evidence="15 16">
    <name type="scientific">Nesidiocoris tenuis</name>
    <dbReference type="NCBI Taxonomy" id="355587"/>
    <lineage>
        <taxon>Eukaryota</taxon>
        <taxon>Metazoa</taxon>
        <taxon>Ecdysozoa</taxon>
        <taxon>Arthropoda</taxon>
        <taxon>Hexapoda</taxon>
        <taxon>Insecta</taxon>
        <taxon>Pterygota</taxon>
        <taxon>Neoptera</taxon>
        <taxon>Paraneoptera</taxon>
        <taxon>Hemiptera</taxon>
        <taxon>Heteroptera</taxon>
        <taxon>Panheteroptera</taxon>
        <taxon>Cimicomorpha</taxon>
        <taxon>Miridae</taxon>
        <taxon>Dicyphina</taxon>
        <taxon>Nesidiocoris</taxon>
    </lineage>
</organism>
<keyword evidence="7 12" id="KW-0472">Membrane</keyword>
<evidence type="ECO:0000256" key="2">
    <source>
        <dbReference type="ARBA" id="ARBA00022448"/>
    </source>
</evidence>